<protein>
    <submittedName>
        <fullName evidence="1">Uncharacterized protein</fullName>
    </submittedName>
</protein>
<evidence type="ECO:0000313" key="1">
    <source>
        <dbReference type="EMBL" id="TRU30241.1"/>
    </source>
</evidence>
<organism evidence="1 2">
    <name type="scientific">Microcystis aeruginosa Ma_MB_S_20031200_S102</name>
    <dbReference type="NCBI Taxonomy" id="2486254"/>
    <lineage>
        <taxon>Bacteria</taxon>
        <taxon>Bacillati</taxon>
        <taxon>Cyanobacteriota</taxon>
        <taxon>Cyanophyceae</taxon>
        <taxon>Oscillatoriophycideae</taxon>
        <taxon>Chroococcales</taxon>
        <taxon>Microcystaceae</taxon>
        <taxon>Microcystis</taxon>
    </lineage>
</organism>
<dbReference type="Proteomes" id="UP000317708">
    <property type="component" value="Unassembled WGS sequence"/>
</dbReference>
<gene>
    <name evidence="1" type="ORF">EWV92_22615</name>
</gene>
<name>A0A552E7G4_MICAE</name>
<dbReference type="AlphaFoldDB" id="A0A552E7G4"/>
<accession>A0A552E7G4</accession>
<reference evidence="1 2" key="1">
    <citation type="submission" date="2019-01" db="EMBL/GenBank/DDBJ databases">
        <title>Coherence of Microcystis species and biogeography revealed through population genomics.</title>
        <authorList>
            <person name="Perez-Carrascal O.M."/>
            <person name="Terrat Y."/>
            <person name="Giani A."/>
            <person name="Fortin N."/>
            <person name="Tromas N."/>
            <person name="Shapiro B.J."/>
        </authorList>
    </citation>
    <scope>NUCLEOTIDE SEQUENCE [LARGE SCALE GENOMIC DNA]</scope>
    <source>
        <strain evidence="1">Ma_MB_S_20031200_S102</strain>
    </source>
</reference>
<dbReference type="EMBL" id="SFBI01000215">
    <property type="protein sequence ID" value="TRU30241.1"/>
    <property type="molecule type" value="Genomic_DNA"/>
</dbReference>
<sequence>MTTATNPTTGKTLSRCKIILDHFPDLDPKIREEIYDAFIRAKADGQTQAEVFEMFATKYNQSPELKAQIQKVMDEN</sequence>
<proteinExistence type="predicted"/>
<evidence type="ECO:0000313" key="2">
    <source>
        <dbReference type="Proteomes" id="UP000317708"/>
    </source>
</evidence>
<comment type="caution">
    <text evidence="1">The sequence shown here is derived from an EMBL/GenBank/DDBJ whole genome shotgun (WGS) entry which is preliminary data.</text>
</comment>